<evidence type="ECO:0000256" key="3">
    <source>
        <dbReference type="ARBA" id="ARBA00007658"/>
    </source>
</evidence>
<gene>
    <name evidence="13" type="ORF">IWZ03DRAFT_366206</name>
</gene>
<dbReference type="InterPro" id="IPR001382">
    <property type="entry name" value="Glyco_hydro_47"/>
</dbReference>
<evidence type="ECO:0000256" key="6">
    <source>
        <dbReference type="ARBA" id="ARBA00023157"/>
    </source>
</evidence>
<dbReference type="InterPro" id="IPR050749">
    <property type="entry name" value="Glycosyl_Hydrolase_47"/>
</dbReference>
<evidence type="ECO:0000313" key="14">
    <source>
        <dbReference type="Proteomes" id="UP001363622"/>
    </source>
</evidence>
<sequence>MHSFASLLLLLAPQIVGTLSYPQHATRESTAGPNKERADAVKEAFQFAWNGYYTYAFPNDDLHPISNTAGNSRNAWGASAVDALSTALVMGKTEVVKQILDYIPTIDYTTTATEVSVFETTIRYLGGMISSYELLTGPLKNLSNDTRGVQALLDQSVNLANALKFAFDLNPTGIPSNNIYFTNHSDDGTPSNGIATIGTLVLEWTRLSDLTGIDEFGQLTQKAESYLLNPQPAYNEPFPGLIGTYVGLDNGSFIDATGGWIGGDDSFYEYLIKMWVYDPTRFELYKDRWVTAVESSITYLASNPDSRPDLTYLAAYDNSTILKVSEHLACFNGGNFILGGNVLGREEFVDFGIKLVDGCRNTYKSTRTGIGPEVFSWNTTTLPANQSAFYEQNGFWIRTSDYNLRPEVLESYYYAYRQTKDPKYQEWAWEAFRAINASARRGSGFTSIKNVNVAGGGAAGDNQESFFFAETMKYAYLIFAEDAEYQVFGGAGGANEWVWNTEAHPVRIAASRTARSNNSGRGGKYAHRSVDEIGAALGGEMV</sequence>
<evidence type="ECO:0000256" key="4">
    <source>
        <dbReference type="ARBA" id="ARBA00022729"/>
    </source>
</evidence>
<comment type="catalytic activity">
    <reaction evidence="10">
        <text>N(4)-(alpha-D-Man-(1-&gt;2)-alpha-D-Man-(1-&gt;2)-alpha-D-Man-(1-&gt;3)-[alpha-D-Man-(1-&gt;2)-alpha-D-Man-(1-&gt;3)-[alpha-D-Man-(1-&gt;2)-alpha-D-Man-(1-&gt;6)]-alpha-D-Man-(1-&gt;6)]-beta-D-Man-(1-&gt;4)-beta-D-GlcNAc-(1-&gt;4)-beta-D-GlcNAc)-L-asparaginyl-[protein] (N-glucan mannose isomer 9A1,2,3B1,2,3) + 4 H2O = N(4)-(alpha-D-Man-(1-&gt;3)-[alpha-D-Man-(1-&gt;3)-[alpha-D-Man-(1-&gt;6)]-alpha-D-Man-(1-&gt;6)]-beta-D-Man-(1-&gt;4)-beta-D-GlcNAc-(1-&gt;4)-beta-D-GlcNAc)-L-asparaginyl-[protein] (N-glucan mannose isomer 5A1,2) + 4 beta-D-mannose</text>
        <dbReference type="Rhea" id="RHEA:56008"/>
        <dbReference type="Rhea" id="RHEA-COMP:14356"/>
        <dbReference type="Rhea" id="RHEA-COMP:14367"/>
        <dbReference type="ChEBI" id="CHEBI:15377"/>
        <dbReference type="ChEBI" id="CHEBI:28563"/>
        <dbReference type="ChEBI" id="CHEBI:59087"/>
        <dbReference type="ChEBI" id="CHEBI:139493"/>
        <dbReference type="EC" id="3.2.1.113"/>
    </reaction>
</comment>
<dbReference type="PRINTS" id="PR00747">
    <property type="entry name" value="GLYHDRLASE47"/>
</dbReference>
<keyword evidence="8 11" id="KW-0326">Glycosidase</keyword>
<protein>
    <recommendedName>
        <fullName evidence="11">alpha-1,2-Mannosidase</fullName>
        <ecNumber evidence="11">3.2.1.-</ecNumber>
    </recommendedName>
</protein>
<evidence type="ECO:0000256" key="10">
    <source>
        <dbReference type="ARBA" id="ARBA00048605"/>
    </source>
</evidence>
<dbReference type="PANTHER" id="PTHR11742:SF101">
    <property type="entry name" value="MANNOSYL-OLIGOSACCHARIDE ALPHA-1,2-MANNOSIDASE 1B"/>
    <property type="match status" value="1"/>
</dbReference>
<name>A0ABR1KYX4_9PEZI</name>
<comment type="similarity">
    <text evidence="3 11">Belongs to the glycosyl hydrolase 47 family.</text>
</comment>
<comment type="pathway">
    <text evidence="2">Protein modification; protein glycosylation.</text>
</comment>
<organism evidence="13 14">
    <name type="scientific">Phyllosticta citriasiana</name>
    <dbReference type="NCBI Taxonomy" id="595635"/>
    <lineage>
        <taxon>Eukaryota</taxon>
        <taxon>Fungi</taxon>
        <taxon>Dikarya</taxon>
        <taxon>Ascomycota</taxon>
        <taxon>Pezizomycotina</taxon>
        <taxon>Dothideomycetes</taxon>
        <taxon>Dothideomycetes incertae sedis</taxon>
        <taxon>Botryosphaeriales</taxon>
        <taxon>Phyllostictaceae</taxon>
        <taxon>Phyllosticta</taxon>
    </lineage>
</organism>
<evidence type="ECO:0000256" key="2">
    <source>
        <dbReference type="ARBA" id="ARBA00004922"/>
    </source>
</evidence>
<dbReference type="EC" id="3.2.1.-" evidence="11"/>
<keyword evidence="5 11" id="KW-0378">Hydrolase</keyword>
<comment type="caution">
    <text evidence="13">The sequence shown here is derived from an EMBL/GenBank/DDBJ whole genome shotgun (WGS) entry which is preliminary data.</text>
</comment>
<comment type="cofactor">
    <cofactor evidence="1">
        <name>Ca(2+)</name>
        <dbReference type="ChEBI" id="CHEBI:29108"/>
    </cofactor>
</comment>
<evidence type="ECO:0000256" key="8">
    <source>
        <dbReference type="ARBA" id="ARBA00023295"/>
    </source>
</evidence>
<evidence type="ECO:0000256" key="12">
    <source>
        <dbReference type="SAM" id="SignalP"/>
    </source>
</evidence>
<dbReference type="Pfam" id="PF01532">
    <property type="entry name" value="Glyco_hydro_47"/>
    <property type="match status" value="1"/>
</dbReference>
<feature type="signal peptide" evidence="12">
    <location>
        <begin position="1"/>
        <end position="20"/>
    </location>
</feature>
<evidence type="ECO:0000256" key="7">
    <source>
        <dbReference type="ARBA" id="ARBA00023180"/>
    </source>
</evidence>
<dbReference type="SUPFAM" id="SSF48225">
    <property type="entry name" value="Seven-hairpin glycosidases"/>
    <property type="match status" value="1"/>
</dbReference>
<evidence type="ECO:0000256" key="9">
    <source>
        <dbReference type="ARBA" id="ARBA00047669"/>
    </source>
</evidence>
<keyword evidence="6" id="KW-1015">Disulfide bond</keyword>
<dbReference type="InterPro" id="IPR036026">
    <property type="entry name" value="Seven-hairpin_glycosidases"/>
</dbReference>
<dbReference type="InterPro" id="IPR012341">
    <property type="entry name" value="6hp_glycosidase-like_sf"/>
</dbReference>
<accession>A0ABR1KYX4</accession>
<dbReference type="GO" id="GO:0016787">
    <property type="term" value="F:hydrolase activity"/>
    <property type="evidence" value="ECO:0007669"/>
    <property type="project" value="UniProtKB-KW"/>
</dbReference>
<evidence type="ECO:0000256" key="5">
    <source>
        <dbReference type="ARBA" id="ARBA00022801"/>
    </source>
</evidence>
<keyword evidence="7" id="KW-0325">Glycoprotein</keyword>
<feature type="chain" id="PRO_5045286099" description="alpha-1,2-Mannosidase" evidence="12">
    <location>
        <begin position="21"/>
        <end position="542"/>
    </location>
</feature>
<reference evidence="13 14" key="1">
    <citation type="submission" date="2024-04" db="EMBL/GenBank/DDBJ databases">
        <title>Phyllosticta paracitricarpa is synonymous to the EU quarantine fungus P. citricarpa based on phylogenomic analyses.</title>
        <authorList>
            <consortium name="Lawrence Berkeley National Laboratory"/>
            <person name="Van Ingen-Buijs V.A."/>
            <person name="Van Westerhoven A.C."/>
            <person name="Haridas S."/>
            <person name="Skiadas P."/>
            <person name="Martin F."/>
            <person name="Groenewald J.Z."/>
            <person name="Crous P.W."/>
            <person name="Seidl M.F."/>
        </authorList>
    </citation>
    <scope>NUCLEOTIDE SEQUENCE [LARGE SCALE GENOMIC DNA]</scope>
    <source>
        <strain evidence="13 14">CBS 123371</strain>
    </source>
</reference>
<keyword evidence="4 12" id="KW-0732">Signal</keyword>
<comment type="catalytic activity">
    <reaction evidence="9">
        <text>N(4)-(alpha-D-Man-(1-&gt;2)-alpha-D-Man-(1-&gt;2)-alpha-D-Man-(1-&gt;3)-[alpha-D-Man-(1-&gt;3)-[alpha-D-Man-(1-&gt;2)-alpha-D-Man-(1-&gt;6)]-alpha-D-Man-(1-&gt;6)]-beta-D-Man-(1-&gt;4)-beta-D-GlcNAc-(1-&gt;4)-beta-D-GlcNAc)-L-asparaginyl-[protein] (N-glucan mannose isomer 8A1,2,3B1,3) + 3 H2O = N(4)-(alpha-D-Man-(1-&gt;3)-[alpha-D-Man-(1-&gt;3)-[alpha-D-Man-(1-&gt;6)]-alpha-D-Man-(1-&gt;6)]-beta-D-Man-(1-&gt;4)-beta-D-GlcNAc-(1-&gt;4)-beta-D-GlcNAc)-L-asparaginyl-[protein] (N-glucan mannose isomer 5A1,2) + 3 beta-D-mannose</text>
        <dbReference type="Rhea" id="RHEA:56028"/>
        <dbReference type="Rhea" id="RHEA-COMP:14358"/>
        <dbReference type="Rhea" id="RHEA-COMP:14367"/>
        <dbReference type="ChEBI" id="CHEBI:15377"/>
        <dbReference type="ChEBI" id="CHEBI:28563"/>
        <dbReference type="ChEBI" id="CHEBI:59087"/>
        <dbReference type="ChEBI" id="CHEBI:60628"/>
        <dbReference type="EC" id="3.2.1.113"/>
    </reaction>
</comment>
<dbReference type="Gene3D" id="1.50.10.10">
    <property type="match status" value="1"/>
</dbReference>
<evidence type="ECO:0000256" key="11">
    <source>
        <dbReference type="RuleBase" id="RU361193"/>
    </source>
</evidence>
<evidence type="ECO:0000313" key="13">
    <source>
        <dbReference type="EMBL" id="KAK7524050.1"/>
    </source>
</evidence>
<dbReference type="Proteomes" id="UP001363622">
    <property type="component" value="Unassembled WGS sequence"/>
</dbReference>
<dbReference type="PANTHER" id="PTHR11742">
    <property type="entry name" value="MANNOSYL-OLIGOSACCHARIDE ALPHA-1,2-MANNOSIDASE-RELATED"/>
    <property type="match status" value="1"/>
</dbReference>
<dbReference type="EMBL" id="JBBPHU010000001">
    <property type="protein sequence ID" value="KAK7524050.1"/>
    <property type="molecule type" value="Genomic_DNA"/>
</dbReference>
<evidence type="ECO:0000256" key="1">
    <source>
        <dbReference type="ARBA" id="ARBA00001913"/>
    </source>
</evidence>
<proteinExistence type="inferred from homology"/>
<keyword evidence="14" id="KW-1185">Reference proteome</keyword>